<comment type="cofactor">
    <cofactor evidence="1">
        <name>FAD</name>
        <dbReference type="ChEBI" id="CHEBI:57692"/>
    </cofactor>
</comment>
<name>A0AAN6ZVA4_9PEZI</name>
<dbReference type="GO" id="GO:0071949">
    <property type="term" value="F:FAD binding"/>
    <property type="evidence" value="ECO:0007669"/>
    <property type="project" value="InterPro"/>
</dbReference>
<gene>
    <name evidence="8" type="ORF">C8A00DRAFT_35746</name>
</gene>
<protein>
    <recommendedName>
        <fullName evidence="7">FAD-binding PCMH-type domain-containing protein</fullName>
    </recommendedName>
</protein>
<evidence type="ECO:0000256" key="4">
    <source>
        <dbReference type="ARBA" id="ARBA00022827"/>
    </source>
</evidence>
<reference evidence="8" key="2">
    <citation type="submission" date="2023-05" db="EMBL/GenBank/DDBJ databases">
        <authorList>
            <consortium name="Lawrence Berkeley National Laboratory"/>
            <person name="Steindorff A."/>
            <person name="Hensen N."/>
            <person name="Bonometti L."/>
            <person name="Westerberg I."/>
            <person name="Brannstrom I.O."/>
            <person name="Guillou S."/>
            <person name="Cros-Aarteil S."/>
            <person name="Calhoun S."/>
            <person name="Haridas S."/>
            <person name="Kuo A."/>
            <person name="Mondo S."/>
            <person name="Pangilinan J."/>
            <person name="Riley R."/>
            <person name="Labutti K."/>
            <person name="Andreopoulos B."/>
            <person name="Lipzen A."/>
            <person name="Chen C."/>
            <person name="Yanf M."/>
            <person name="Daum C."/>
            <person name="Ng V."/>
            <person name="Clum A."/>
            <person name="Ohm R."/>
            <person name="Martin F."/>
            <person name="Silar P."/>
            <person name="Natvig D."/>
            <person name="Lalanne C."/>
            <person name="Gautier V."/>
            <person name="Ament-Velasquez S.L."/>
            <person name="Kruys A."/>
            <person name="Hutchinson M.I."/>
            <person name="Powell A.J."/>
            <person name="Barry K."/>
            <person name="Miller A.N."/>
            <person name="Grigoriev I.V."/>
            <person name="Debuchy R."/>
            <person name="Gladieux P."/>
            <person name="Thoren M.H."/>
            <person name="Johannesson H."/>
        </authorList>
    </citation>
    <scope>NUCLEOTIDE SEQUENCE</scope>
    <source>
        <strain evidence="8">CBS 538.74</strain>
    </source>
</reference>
<dbReference type="EMBL" id="MU857008">
    <property type="protein sequence ID" value="KAK4151598.1"/>
    <property type="molecule type" value="Genomic_DNA"/>
</dbReference>
<feature type="signal peptide" evidence="6">
    <location>
        <begin position="1"/>
        <end position="19"/>
    </location>
</feature>
<dbReference type="InterPro" id="IPR016169">
    <property type="entry name" value="FAD-bd_PCMH_sub2"/>
</dbReference>
<dbReference type="PROSITE" id="PS51387">
    <property type="entry name" value="FAD_PCMH"/>
    <property type="match status" value="1"/>
</dbReference>
<keyword evidence="3" id="KW-0285">Flavoprotein</keyword>
<sequence>MVPFWPIVVGFASLPFTQATSEFPIGNDLQGLLSPESQIVQTSDATYATDFVQRFSISNSPGFDVAAKPTSIADVQHVVRYALQNNVSLLATGGGHGYTWSLNKLHGAIDLDLSNFNTIAIDNAANTMTIGGSVRSDNVTRALYAAGKELPV</sequence>
<reference evidence="8" key="1">
    <citation type="journal article" date="2023" name="Mol. Phylogenet. Evol.">
        <title>Genome-scale phylogeny and comparative genomics of the fungal order Sordariales.</title>
        <authorList>
            <person name="Hensen N."/>
            <person name="Bonometti L."/>
            <person name="Westerberg I."/>
            <person name="Brannstrom I.O."/>
            <person name="Guillou S."/>
            <person name="Cros-Aarteil S."/>
            <person name="Calhoun S."/>
            <person name="Haridas S."/>
            <person name="Kuo A."/>
            <person name="Mondo S."/>
            <person name="Pangilinan J."/>
            <person name="Riley R."/>
            <person name="LaButti K."/>
            <person name="Andreopoulos B."/>
            <person name="Lipzen A."/>
            <person name="Chen C."/>
            <person name="Yan M."/>
            <person name="Daum C."/>
            <person name="Ng V."/>
            <person name="Clum A."/>
            <person name="Steindorff A."/>
            <person name="Ohm R.A."/>
            <person name="Martin F."/>
            <person name="Silar P."/>
            <person name="Natvig D.O."/>
            <person name="Lalanne C."/>
            <person name="Gautier V."/>
            <person name="Ament-Velasquez S.L."/>
            <person name="Kruys A."/>
            <person name="Hutchinson M.I."/>
            <person name="Powell A.J."/>
            <person name="Barry K."/>
            <person name="Miller A.N."/>
            <person name="Grigoriev I.V."/>
            <person name="Debuchy R."/>
            <person name="Gladieux P."/>
            <person name="Hiltunen Thoren M."/>
            <person name="Johannesson H."/>
        </authorList>
    </citation>
    <scope>NUCLEOTIDE SEQUENCE</scope>
    <source>
        <strain evidence="8">CBS 538.74</strain>
    </source>
</reference>
<evidence type="ECO:0000256" key="1">
    <source>
        <dbReference type="ARBA" id="ARBA00001974"/>
    </source>
</evidence>
<accession>A0AAN6ZVA4</accession>
<dbReference type="Gene3D" id="3.30.465.10">
    <property type="match status" value="1"/>
</dbReference>
<comment type="caution">
    <text evidence="8">The sequence shown here is derived from an EMBL/GenBank/DDBJ whole genome shotgun (WGS) entry which is preliminary data.</text>
</comment>
<evidence type="ECO:0000259" key="7">
    <source>
        <dbReference type="PROSITE" id="PS51387"/>
    </source>
</evidence>
<keyword evidence="5" id="KW-0560">Oxidoreductase</keyword>
<proteinExistence type="inferred from homology"/>
<dbReference type="Proteomes" id="UP001302745">
    <property type="component" value="Unassembled WGS sequence"/>
</dbReference>
<dbReference type="InterPro" id="IPR016166">
    <property type="entry name" value="FAD-bd_PCMH"/>
</dbReference>
<keyword evidence="6" id="KW-0732">Signal</keyword>
<feature type="chain" id="PRO_5042810916" description="FAD-binding PCMH-type domain-containing protein" evidence="6">
    <location>
        <begin position="20"/>
        <end position="152"/>
    </location>
</feature>
<evidence type="ECO:0000313" key="9">
    <source>
        <dbReference type="Proteomes" id="UP001302745"/>
    </source>
</evidence>
<dbReference type="InterPro" id="IPR006094">
    <property type="entry name" value="Oxid_FAD_bind_N"/>
</dbReference>
<evidence type="ECO:0000256" key="2">
    <source>
        <dbReference type="ARBA" id="ARBA00005466"/>
    </source>
</evidence>
<dbReference type="PANTHER" id="PTHR42973:SF9">
    <property type="entry name" value="FAD-BINDING PCMH-TYPE DOMAIN-CONTAINING PROTEIN-RELATED"/>
    <property type="match status" value="1"/>
</dbReference>
<comment type="similarity">
    <text evidence="2">Belongs to the oxygen-dependent FAD-linked oxidoreductase family.</text>
</comment>
<keyword evidence="4" id="KW-0274">FAD</keyword>
<dbReference type="AlphaFoldDB" id="A0AAN6ZVA4"/>
<dbReference type="GO" id="GO:0016491">
    <property type="term" value="F:oxidoreductase activity"/>
    <property type="evidence" value="ECO:0007669"/>
    <property type="project" value="UniProtKB-KW"/>
</dbReference>
<evidence type="ECO:0000256" key="6">
    <source>
        <dbReference type="SAM" id="SignalP"/>
    </source>
</evidence>
<evidence type="ECO:0000256" key="3">
    <source>
        <dbReference type="ARBA" id="ARBA00022630"/>
    </source>
</evidence>
<dbReference type="InterPro" id="IPR036318">
    <property type="entry name" value="FAD-bd_PCMH-like_sf"/>
</dbReference>
<dbReference type="PANTHER" id="PTHR42973">
    <property type="entry name" value="BINDING OXIDOREDUCTASE, PUTATIVE (AFU_ORTHOLOGUE AFUA_1G17690)-RELATED"/>
    <property type="match status" value="1"/>
</dbReference>
<evidence type="ECO:0000256" key="5">
    <source>
        <dbReference type="ARBA" id="ARBA00023002"/>
    </source>
</evidence>
<dbReference type="Pfam" id="PF01565">
    <property type="entry name" value="FAD_binding_4"/>
    <property type="match status" value="1"/>
</dbReference>
<keyword evidence="9" id="KW-1185">Reference proteome</keyword>
<dbReference type="InterPro" id="IPR050416">
    <property type="entry name" value="FAD-linked_Oxidoreductase"/>
</dbReference>
<feature type="domain" description="FAD-binding PCMH-type" evidence="7">
    <location>
        <begin position="58"/>
        <end position="152"/>
    </location>
</feature>
<evidence type="ECO:0000313" key="8">
    <source>
        <dbReference type="EMBL" id="KAK4151598.1"/>
    </source>
</evidence>
<organism evidence="8 9">
    <name type="scientific">Chaetomidium leptoderma</name>
    <dbReference type="NCBI Taxonomy" id="669021"/>
    <lineage>
        <taxon>Eukaryota</taxon>
        <taxon>Fungi</taxon>
        <taxon>Dikarya</taxon>
        <taxon>Ascomycota</taxon>
        <taxon>Pezizomycotina</taxon>
        <taxon>Sordariomycetes</taxon>
        <taxon>Sordariomycetidae</taxon>
        <taxon>Sordariales</taxon>
        <taxon>Chaetomiaceae</taxon>
        <taxon>Chaetomidium</taxon>
    </lineage>
</organism>
<dbReference type="SUPFAM" id="SSF56176">
    <property type="entry name" value="FAD-binding/transporter-associated domain-like"/>
    <property type="match status" value="1"/>
</dbReference>